<keyword evidence="3" id="KW-1185">Reference proteome</keyword>
<feature type="transmembrane region" description="Helical" evidence="1">
    <location>
        <begin position="106"/>
        <end position="124"/>
    </location>
</feature>
<dbReference type="AlphaFoldDB" id="A0A401JB97"/>
<dbReference type="OrthoDB" id="8393979at2"/>
<sequence>MTVRSRNQIVHTLFDIGVISKAVDGVLEIIGGILLFFVNPAQIHGLLRALTQHELSEDPHDLIAGLIMRSVQHLSMGTEAFAAVFLLWHGAVKIGVVWALWQKKFWAYPIAIVAFGLFLIYQVYRYSLTHSVWLLVLSFLDLFVIILTWLEYRRLRSSHGFSQSH</sequence>
<protein>
    <submittedName>
        <fullName evidence="2">Probable membrane protein YPO2961</fullName>
    </submittedName>
</protein>
<feature type="transmembrane region" description="Helical" evidence="1">
    <location>
        <begin position="130"/>
        <end position="150"/>
    </location>
</feature>
<feature type="transmembrane region" description="Helical" evidence="1">
    <location>
        <begin position="80"/>
        <end position="101"/>
    </location>
</feature>
<reference evidence="2 3" key="1">
    <citation type="journal article" date="2019" name="Front. Microbiol.">
        <title>Genomes of Neutrophilic Sulfur-Oxidizing Chemolithoautotrophs Representing 9 Proteobacterial Species From 8 Genera.</title>
        <authorList>
            <person name="Watanabe T."/>
            <person name="Kojima H."/>
            <person name="Umezawa K."/>
            <person name="Hori C."/>
            <person name="Takasuka T.E."/>
            <person name="Kato Y."/>
            <person name="Fukui M."/>
        </authorList>
    </citation>
    <scope>NUCLEOTIDE SEQUENCE [LARGE SCALE GENOMIC DNA]</scope>
    <source>
        <strain evidence="2 3">TTN</strain>
    </source>
</reference>
<evidence type="ECO:0000256" key="1">
    <source>
        <dbReference type="SAM" id="Phobius"/>
    </source>
</evidence>
<dbReference type="PIRSF" id="PIRSF034455">
    <property type="entry name" value="UCP034455"/>
    <property type="match status" value="1"/>
</dbReference>
<keyword evidence="1" id="KW-1133">Transmembrane helix</keyword>
<dbReference type="Pfam" id="PF09900">
    <property type="entry name" value="DUF2127"/>
    <property type="match status" value="1"/>
</dbReference>
<organism evidence="2 3">
    <name type="scientific">Sulfuriferula multivorans</name>
    <dbReference type="NCBI Taxonomy" id="1559896"/>
    <lineage>
        <taxon>Bacteria</taxon>
        <taxon>Pseudomonadati</taxon>
        <taxon>Pseudomonadota</taxon>
        <taxon>Betaproteobacteria</taxon>
        <taxon>Nitrosomonadales</taxon>
        <taxon>Sulfuricellaceae</taxon>
        <taxon>Sulfuriferula</taxon>
    </lineage>
</organism>
<keyword evidence="1" id="KW-0812">Transmembrane</keyword>
<dbReference type="EMBL" id="BGOW01000003">
    <property type="protein sequence ID" value="GBL44844.1"/>
    <property type="molecule type" value="Genomic_DNA"/>
</dbReference>
<dbReference type="InterPro" id="IPR021125">
    <property type="entry name" value="DUF2127"/>
</dbReference>
<dbReference type="Proteomes" id="UP000286806">
    <property type="component" value="Unassembled WGS sequence"/>
</dbReference>
<name>A0A401JB97_9PROT</name>
<dbReference type="InterPro" id="IPR014591">
    <property type="entry name" value="UCP034455"/>
</dbReference>
<evidence type="ECO:0000313" key="3">
    <source>
        <dbReference type="Proteomes" id="UP000286806"/>
    </source>
</evidence>
<gene>
    <name evidence="2" type="ORF">SFMTTN_0645</name>
</gene>
<accession>A0A401JB97</accession>
<evidence type="ECO:0000313" key="2">
    <source>
        <dbReference type="EMBL" id="GBL44844.1"/>
    </source>
</evidence>
<dbReference type="RefSeq" id="WP_124703682.1">
    <property type="nucleotide sequence ID" value="NZ_BGOW01000003.1"/>
</dbReference>
<proteinExistence type="predicted"/>
<comment type="caution">
    <text evidence="2">The sequence shown here is derived from an EMBL/GenBank/DDBJ whole genome shotgun (WGS) entry which is preliminary data.</text>
</comment>
<keyword evidence="1" id="KW-0472">Membrane</keyword>